<keyword evidence="1" id="KW-0378">Hydrolase</keyword>
<protein>
    <recommendedName>
        <fullName evidence="2">AB hydrolase-1 domain-containing protein</fullName>
    </recommendedName>
</protein>
<dbReference type="RefSeq" id="WP_344129641.1">
    <property type="nucleotide sequence ID" value="NZ_BAAALT010000059.1"/>
</dbReference>
<evidence type="ECO:0000256" key="1">
    <source>
        <dbReference type="ARBA" id="ARBA00022801"/>
    </source>
</evidence>
<evidence type="ECO:0000313" key="4">
    <source>
        <dbReference type="Proteomes" id="UP001500218"/>
    </source>
</evidence>
<dbReference type="InterPro" id="IPR000073">
    <property type="entry name" value="AB_hydrolase_1"/>
</dbReference>
<dbReference type="PANTHER" id="PTHR43798:SF31">
    <property type="entry name" value="AB HYDROLASE SUPERFAMILY PROTEIN YCLE"/>
    <property type="match status" value="1"/>
</dbReference>
<dbReference type="InterPro" id="IPR050266">
    <property type="entry name" value="AB_hydrolase_sf"/>
</dbReference>
<accession>A0ABN2LWI0</accession>
<keyword evidence="4" id="KW-1185">Reference proteome</keyword>
<evidence type="ECO:0000313" key="3">
    <source>
        <dbReference type="EMBL" id="GAA1801332.1"/>
    </source>
</evidence>
<dbReference type="Gene3D" id="3.40.50.1820">
    <property type="entry name" value="alpha/beta hydrolase"/>
    <property type="match status" value="1"/>
</dbReference>
<dbReference type="EMBL" id="BAAALT010000059">
    <property type="protein sequence ID" value="GAA1801332.1"/>
    <property type="molecule type" value="Genomic_DNA"/>
</dbReference>
<feature type="domain" description="AB hydrolase-1" evidence="2">
    <location>
        <begin position="22"/>
        <end position="126"/>
    </location>
</feature>
<dbReference type="Pfam" id="PF00561">
    <property type="entry name" value="Abhydrolase_1"/>
    <property type="match status" value="1"/>
</dbReference>
<sequence>MLTDVGGYRLAATVRGNGPSAVFVSGLGEPGANWEPVLQRLTGPVRRITYDRAGIAGSDAAVNEHGPQPYRVVADELGRLLDRLGASSPLVLVGHSFGCLVARVFATRYPGRVGGLVLVEGSLPAMALWPGDGGPYADGDRSDARWIDADAGACEMTSLPGPVPAVVLTRTPGRWTSPQATADLDRSWRTYHERLAAELDARHLMAIDGGHRLNAEAPALVALAVDAVAAAAVGGGSVLLPADAVDASGGRLIR</sequence>
<proteinExistence type="predicted"/>
<dbReference type="InterPro" id="IPR029058">
    <property type="entry name" value="AB_hydrolase_fold"/>
</dbReference>
<comment type="caution">
    <text evidence="3">The sequence shown here is derived from an EMBL/GenBank/DDBJ whole genome shotgun (WGS) entry which is preliminary data.</text>
</comment>
<dbReference type="PRINTS" id="PR00111">
    <property type="entry name" value="ABHYDROLASE"/>
</dbReference>
<reference evidence="3 4" key="1">
    <citation type="journal article" date="2019" name="Int. J. Syst. Evol. Microbiol.">
        <title>The Global Catalogue of Microorganisms (GCM) 10K type strain sequencing project: providing services to taxonomists for standard genome sequencing and annotation.</title>
        <authorList>
            <consortium name="The Broad Institute Genomics Platform"/>
            <consortium name="The Broad Institute Genome Sequencing Center for Infectious Disease"/>
            <person name="Wu L."/>
            <person name="Ma J."/>
        </authorList>
    </citation>
    <scope>NUCLEOTIDE SEQUENCE [LARGE SCALE GENOMIC DNA]</scope>
    <source>
        <strain evidence="3 4">JCM 13250</strain>
    </source>
</reference>
<organism evidence="3 4">
    <name type="scientific">Luedemannella flava</name>
    <dbReference type="NCBI Taxonomy" id="349316"/>
    <lineage>
        <taxon>Bacteria</taxon>
        <taxon>Bacillati</taxon>
        <taxon>Actinomycetota</taxon>
        <taxon>Actinomycetes</taxon>
        <taxon>Micromonosporales</taxon>
        <taxon>Micromonosporaceae</taxon>
        <taxon>Luedemannella</taxon>
    </lineage>
</organism>
<gene>
    <name evidence="3" type="ORF">GCM10009682_23950</name>
</gene>
<dbReference type="PANTHER" id="PTHR43798">
    <property type="entry name" value="MONOACYLGLYCEROL LIPASE"/>
    <property type="match status" value="1"/>
</dbReference>
<dbReference type="SUPFAM" id="SSF53474">
    <property type="entry name" value="alpha/beta-Hydrolases"/>
    <property type="match status" value="1"/>
</dbReference>
<dbReference type="Proteomes" id="UP001500218">
    <property type="component" value="Unassembled WGS sequence"/>
</dbReference>
<evidence type="ECO:0000259" key="2">
    <source>
        <dbReference type="Pfam" id="PF00561"/>
    </source>
</evidence>
<name>A0ABN2LWI0_9ACTN</name>